<keyword evidence="3" id="KW-1185">Reference proteome</keyword>
<organism evidence="2 3">
    <name type="scientific">Candidatus Enterococcus ferrettii</name>
    <dbReference type="NCBI Taxonomy" id="2815324"/>
    <lineage>
        <taxon>Bacteria</taxon>
        <taxon>Bacillati</taxon>
        <taxon>Bacillota</taxon>
        <taxon>Bacilli</taxon>
        <taxon>Lactobacillales</taxon>
        <taxon>Enterococcaceae</taxon>
        <taxon>Enterococcus</taxon>
    </lineage>
</organism>
<evidence type="ECO:0000313" key="3">
    <source>
        <dbReference type="Proteomes" id="UP000664357"/>
    </source>
</evidence>
<comment type="caution">
    <text evidence="2">The sequence shown here is derived from an EMBL/GenBank/DDBJ whole genome shotgun (WGS) entry which is preliminary data.</text>
</comment>
<sequence>MAKSLDAVAIKEVSQVLGEYTTGSELTKIFSRLDYFDHDAVARNLKLSTKWRRIENTLLHECTNRKSSKPVFSLCQQILNPASFIKTPGLWSNARQELNGILLFYGYQLNDLGKIELTETVESFSEAQRRLLSFEKKISLYDIHPEIEKYCREELFSENYFHAILESSKGILDRVRCISESDKDGSTLINEVFIVKRPIVLIKGNMLSSLTELSEYNGLKSLLNTIVYMYRNPKAHEPKLYNQSSETDALTAFTLMSLAHRILDNCINVRDLS</sequence>
<dbReference type="NCBIfam" id="TIGR02391">
    <property type="entry name" value="hypoth_ymh"/>
    <property type="match status" value="1"/>
</dbReference>
<dbReference type="Proteomes" id="UP000664357">
    <property type="component" value="Unassembled WGS sequence"/>
</dbReference>
<name>A0ABV0ELJ9_9ENTE</name>
<dbReference type="Pfam" id="PF09509">
    <property type="entry name" value="Hypoth_Ymh"/>
    <property type="match status" value="1"/>
</dbReference>
<dbReference type="RefSeq" id="WP_207704189.1">
    <property type="nucleotide sequence ID" value="NZ_JAFREL020000001.1"/>
</dbReference>
<feature type="domain" description="Conserved hypothetical protein CHP02391" evidence="1">
    <location>
        <begin position="143"/>
        <end position="263"/>
    </location>
</feature>
<gene>
    <name evidence="2" type="ORF">JZO67_000220</name>
</gene>
<dbReference type="EMBL" id="JAFREL020000001">
    <property type="protein sequence ID" value="MEO1768309.1"/>
    <property type="molecule type" value="Genomic_DNA"/>
</dbReference>
<evidence type="ECO:0000259" key="1">
    <source>
        <dbReference type="Pfam" id="PF09509"/>
    </source>
</evidence>
<proteinExistence type="predicted"/>
<evidence type="ECO:0000313" key="2">
    <source>
        <dbReference type="EMBL" id="MEO1768309.1"/>
    </source>
</evidence>
<protein>
    <recommendedName>
        <fullName evidence="1">Conserved hypothetical protein CHP02391 domain-containing protein</fullName>
    </recommendedName>
</protein>
<accession>A0ABV0ELJ9</accession>
<dbReference type="InterPro" id="IPR012654">
    <property type="entry name" value="CHP02391"/>
</dbReference>
<reference evidence="2 3" key="1">
    <citation type="submission" date="2021-03" db="EMBL/GenBank/DDBJ databases">
        <authorList>
            <person name="Gilmore M.S."/>
            <person name="Schwartzman J."/>
            <person name="Van Tyne D."/>
            <person name="Martin M."/>
            <person name="Earl A.M."/>
            <person name="Manson A.L."/>
            <person name="Straub T."/>
            <person name="Salamzade R."/>
            <person name="Saavedra J."/>
            <person name="Lebreton F."/>
            <person name="Prichula J."/>
            <person name="Schaufler K."/>
            <person name="Gaca A."/>
            <person name="Sgardioli B."/>
            <person name="Wagenaar J."/>
            <person name="Strong T."/>
        </authorList>
    </citation>
    <scope>NUCLEOTIDE SEQUENCE [LARGE SCALE GENOMIC DNA]</scope>
    <source>
        <strain evidence="2 3">665A</strain>
    </source>
</reference>
<reference evidence="2 3" key="2">
    <citation type="submission" date="2024-02" db="EMBL/GenBank/DDBJ databases">
        <title>The Genome Sequence of Enterococcus sp. DIV0159.</title>
        <authorList>
            <person name="Earl A."/>
            <person name="Manson A."/>
            <person name="Gilmore M."/>
            <person name="Sanders J."/>
            <person name="Shea T."/>
            <person name="Howe W."/>
            <person name="Livny J."/>
            <person name="Cuomo C."/>
            <person name="Neafsey D."/>
            <person name="Birren B."/>
        </authorList>
    </citation>
    <scope>NUCLEOTIDE SEQUENCE [LARGE SCALE GENOMIC DNA]</scope>
    <source>
        <strain evidence="2 3">665A</strain>
    </source>
</reference>